<organism evidence="2 3">
    <name type="scientific">Nocardia neocaledoniensis</name>
    <dbReference type="NCBI Taxonomy" id="236511"/>
    <lineage>
        <taxon>Bacteria</taxon>
        <taxon>Bacillati</taxon>
        <taxon>Actinomycetota</taxon>
        <taxon>Actinomycetes</taxon>
        <taxon>Mycobacteriales</taxon>
        <taxon>Nocardiaceae</taxon>
        <taxon>Nocardia</taxon>
    </lineage>
</organism>
<feature type="transmembrane region" description="Helical" evidence="1">
    <location>
        <begin position="162"/>
        <end position="186"/>
    </location>
</feature>
<comment type="caution">
    <text evidence="2">The sequence shown here is derived from an EMBL/GenBank/DDBJ whole genome shotgun (WGS) entry which is preliminary data.</text>
</comment>
<evidence type="ECO:0000313" key="3">
    <source>
        <dbReference type="Proteomes" id="UP000246410"/>
    </source>
</evidence>
<accession>A0A317NMJ0</accession>
<keyword evidence="1" id="KW-0812">Transmembrane</keyword>
<dbReference type="EMBL" id="QGTL01000004">
    <property type="protein sequence ID" value="PWV76460.1"/>
    <property type="molecule type" value="Genomic_DNA"/>
</dbReference>
<dbReference type="AlphaFoldDB" id="A0A317NMJ0"/>
<proteinExistence type="predicted"/>
<keyword evidence="3" id="KW-1185">Reference proteome</keyword>
<feature type="transmembrane region" description="Helical" evidence="1">
    <location>
        <begin position="64"/>
        <end position="89"/>
    </location>
</feature>
<reference evidence="2 3" key="1">
    <citation type="submission" date="2018-05" db="EMBL/GenBank/DDBJ databases">
        <title>Genomic Encyclopedia of Type Strains, Phase IV (KMG-IV): sequencing the most valuable type-strain genomes for metagenomic binning, comparative biology and taxonomic classification.</title>
        <authorList>
            <person name="Goeker M."/>
        </authorList>
    </citation>
    <scope>NUCLEOTIDE SEQUENCE [LARGE SCALE GENOMIC DNA]</scope>
    <source>
        <strain evidence="2 3">DSM 44717</strain>
    </source>
</reference>
<feature type="transmembrane region" description="Helical" evidence="1">
    <location>
        <begin position="132"/>
        <end position="156"/>
    </location>
</feature>
<keyword evidence="1" id="KW-0472">Membrane</keyword>
<evidence type="ECO:0000256" key="1">
    <source>
        <dbReference type="SAM" id="Phobius"/>
    </source>
</evidence>
<sequence>MGYPYGQPGNDPYGHAQPAYGDPYAQQGYGAPAYGVQPYPAPGYEYGYGGPGYAQPRVSGATGIIAALLALFVALFAMIGVAVGAIIALSSGSIDDDSRNVAIVASAIAAVPALLWFLGSILLFRRKTSGRVILIIMSTLALAFMGTAVVVAIAGFGGEDPAATTLGAVVVGTIPLIILICAAAPATGRWIRAARQPAYAPYPY</sequence>
<protein>
    <submittedName>
        <fullName evidence="2">Uncharacterized protein</fullName>
    </submittedName>
</protein>
<dbReference type="Proteomes" id="UP000246410">
    <property type="component" value="Unassembled WGS sequence"/>
</dbReference>
<feature type="transmembrane region" description="Helical" evidence="1">
    <location>
        <begin position="101"/>
        <end position="125"/>
    </location>
</feature>
<gene>
    <name evidence="2" type="ORF">DFR69_104568</name>
</gene>
<name>A0A317NMJ0_9NOCA</name>
<dbReference type="RefSeq" id="WP_110038070.1">
    <property type="nucleotide sequence ID" value="NZ_QGTL01000004.1"/>
</dbReference>
<keyword evidence="1" id="KW-1133">Transmembrane helix</keyword>
<evidence type="ECO:0000313" key="2">
    <source>
        <dbReference type="EMBL" id="PWV76460.1"/>
    </source>
</evidence>